<proteinExistence type="predicted"/>
<keyword evidence="2" id="KW-1185">Reference proteome</keyword>
<comment type="caution">
    <text evidence="1">The sequence shown here is derived from an EMBL/GenBank/DDBJ whole genome shotgun (WGS) entry which is preliminary data.</text>
</comment>
<accession>A0A6A6K7A4</accession>
<protein>
    <submittedName>
        <fullName evidence="1">Uncharacterized protein</fullName>
    </submittedName>
</protein>
<dbReference type="EMBL" id="JAAGAX010000018">
    <property type="protein sequence ID" value="KAF2284670.1"/>
    <property type="molecule type" value="Genomic_DNA"/>
</dbReference>
<sequence length="155" mass="17540">MKTMGYQSYFTIHRYGSAQKGNEMPNEEVKCSNSIVRGLKVIFANYKCPTDDLVSNWNESNFGDFPVNEEGLVKKALVDWNYKDLDVENKYKVCYRDVKVGSGALATNDPILQVRINFVLYNDTQSTVYNSSEQDRSPAVVHLCDDGTPYGPEES</sequence>
<organism evidence="1 2">
    <name type="scientific">Hevea brasiliensis</name>
    <name type="common">Para rubber tree</name>
    <name type="synonym">Siphonia brasiliensis</name>
    <dbReference type="NCBI Taxonomy" id="3981"/>
    <lineage>
        <taxon>Eukaryota</taxon>
        <taxon>Viridiplantae</taxon>
        <taxon>Streptophyta</taxon>
        <taxon>Embryophyta</taxon>
        <taxon>Tracheophyta</taxon>
        <taxon>Spermatophyta</taxon>
        <taxon>Magnoliopsida</taxon>
        <taxon>eudicotyledons</taxon>
        <taxon>Gunneridae</taxon>
        <taxon>Pentapetalae</taxon>
        <taxon>rosids</taxon>
        <taxon>fabids</taxon>
        <taxon>Malpighiales</taxon>
        <taxon>Euphorbiaceae</taxon>
        <taxon>Crotonoideae</taxon>
        <taxon>Micrandreae</taxon>
        <taxon>Hevea</taxon>
    </lineage>
</organism>
<gene>
    <name evidence="1" type="ORF">GH714_029012</name>
</gene>
<evidence type="ECO:0000313" key="2">
    <source>
        <dbReference type="Proteomes" id="UP000467840"/>
    </source>
</evidence>
<evidence type="ECO:0000313" key="1">
    <source>
        <dbReference type="EMBL" id="KAF2284670.1"/>
    </source>
</evidence>
<name>A0A6A6K7A4_HEVBR</name>
<dbReference type="Proteomes" id="UP000467840">
    <property type="component" value="Chromosome 12"/>
</dbReference>
<reference evidence="1 2" key="1">
    <citation type="journal article" date="2020" name="Mol. Plant">
        <title>The Chromosome-Based Rubber Tree Genome Provides New Insights into Spurge Genome Evolution and Rubber Biosynthesis.</title>
        <authorList>
            <person name="Liu J."/>
            <person name="Shi C."/>
            <person name="Shi C.C."/>
            <person name="Li W."/>
            <person name="Zhang Q.J."/>
            <person name="Zhang Y."/>
            <person name="Li K."/>
            <person name="Lu H.F."/>
            <person name="Shi C."/>
            <person name="Zhu S.T."/>
            <person name="Xiao Z.Y."/>
            <person name="Nan H."/>
            <person name="Yue Y."/>
            <person name="Zhu X.G."/>
            <person name="Wu Y."/>
            <person name="Hong X.N."/>
            <person name="Fan G.Y."/>
            <person name="Tong Y."/>
            <person name="Zhang D."/>
            <person name="Mao C.L."/>
            <person name="Liu Y.L."/>
            <person name="Hao S.J."/>
            <person name="Liu W.Q."/>
            <person name="Lv M.Q."/>
            <person name="Zhang H.B."/>
            <person name="Liu Y."/>
            <person name="Hu-Tang G.R."/>
            <person name="Wang J.P."/>
            <person name="Wang J.H."/>
            <person name="Sun Y.H."/>
            <person name="Ni S.B."/>
            <person name="Chen W.B."/>
            <person name="Zhang X.C."/>
            <person name="Jiao Y.N."/>
            <person name="Eichler E.E."/>
            <person name="Li G.H."/>
            <person name="Liu X."/>
            <person name="Gao L.Z."/>
        </authorList>
    </citation>
    <scope>NUCLEOTIDE SEQUENCE [LARGE SCALE GENOMIC DNA]</scope>
    <source>
        <strain evidence="2">cv. GT1</strain>
        <tissue evidence="1">Leaf</tissue>
    </source>
</reference>
<dbReference type="AlphaFoldDB" id="A0A6A6K7A4"/>